<dbReference type="AlphaFoldDB" id="A0A066WDR1"/>
<dbReference type="GO" id="GO:0016538">
    <property type="term" value="F:cyclin-dependent protein serine/threonine kinase regulator activity"/>
    <property type="evidence" value="ECO:0007669"/>
    <property type="project" value="InterPro"/>
</dbReference>
<dbReference type="InterPro" id="IPR036915">
    <property type="entry name" value="Cyclin-like_sf"/>
</dbReference>
<dbReference type="PANTHER" id="PTHR10026">
    <property type="entry name" value="CYCLIN"/>
    <property type="match status" value="1"/>
</dbReference>
<dbReference type="CDD" id="cd20524">
    <property type="entry name" value="CYCLIN_CCNH_rpt1"/>
    <property type="match status" value="1"/>
</dbReference>
<feature type="domain" description="Cyclin-like" evidence="2">
    <location>
        <begin position="101"/>
        <end position="185"/>
    </location>
</feature>
<evidence type="ECO:0000259" key="2">
    <source>
        <dbReference type="SMART" id="SM00385"/>
    </source>
</evidence>
<feature type="region of interest" description="Disordered" evidence="1">
    <location>
        <begin position="426"/>
        <end position="500"/>
    </location>
</feature>
<keyword evidence="4" id="KW-1185">Reference proteome</keyword>
<dbReference type="EMBL" id="JMSN01000022">
    <property type="protein sequence ID" value="KDN49239.1"/>
    <property type="molecule type" value="Genomic_DNA"/>
</dbReference>
<feature type="region of interest" description="Disordered" evidence="1">
    <location>
        <begin position="299"/>
        <end position="356"/>
    </location>
</feature>
<comment type="caution">
    <text evidence="3">The sequence shown here is derived from an EMBL/GenBank/DDBJ whole genome shotgun (WGS) entry which is preliminary data.</text>
</comment>
<dbReference type="Gene3D" id="1.10.472.10">
    <property type="entry name" value="Cyclin-like"/>
    <property type="match status" value="2"/>
</dbReference>
<sequence>MLDQISIPSVPQGPLPQPHLAYEQSSQARKWHFTTRQLHDLRKASSDATKLRVLKAWKAEEDAVLPSDTVPPPVALTSAAQVEQELPSLEEQQALIIFYMLKIPGLTRAFKLPELVEASATTYMKRFYLRNTPLDYHPKNIMLTCIYLATKTENYPISLGSFSQRIAGKNTTPAAIEEIRKAIIDLEFPISRALDFEFSVHGVHRSLTGLLLEIAYTSQQRDATAATAAAVDEVLSKEARLHASTSRLTDAELLFAPAQIAYACVRRSGVASDKGKQACREWFDGLQARARDMRRREREERKRWQEGNAVLAEGQEKGSGVGERSHSDSTAKGRSGDKNCNGDGPHPMEKQLGDDVEDVPLRVSFEELEAIATRVDGMITKMEQNKADIKADTVKDIDRRLKLCQDPVNIPGTKLNIKAEAYREAAATQRRKRKAHDSASASISNSAGAAGPHGSKAGTCSLADPFADDFKGDTNAPNRGGGLFGNAIAKKQKLENGESA</sequence>
<accession>A0A066WDR1</accession>
<proteinExistence type="predicted"/>
<evidence type="ECO:0000256" key="1">
    <source>
        <dbReference type="SAM" id="MobiDB-lite"/>
    </source>
</evidence>
<dbReference type="OrthoDB" id="340962at2759"/>
<reference evidence="3 4" key="1">
    <citation type="submission" date="2014-05" db="EMBL/GenBank/DDBJ databases">
        <title>Draft genome sequence of a rare smut relative, Tilletiaria anomala UBC 951.</title>
        <authorList>
            <consortium name="DOE Joint Genome Institute"/>
            <person name="Toome M."/>
            <person name="Kuo A."/>
            <person name="Henrissat B."/>
            <person name="Lipzen A."/>
            <person name="Tritt A."/>
            <person name="Yoshinaga Y."/>
            <person name="Zane M."/>
            <person name="Barry K."/>
            <person name="Grigoriev I.V."/>
            <person name="Spatafora J.W."/>
            <person name="Aimea M.C."/>
        </authorList>
    </citation>
    <scope>NUCLEOTIDE SEQUENCE [LARGE SCALE GENOMIC DNA]</scope>
    <source>
        <strain evidence="3 4">UBC 951</strain>
    </source>
</reference>
<dbReference type="Proteomes" id="UP000027361">
    <property type="component" value="Unassembled WGS sequence"/>
</dbReference>
<dbReference type="SUPFAM" id="SSF47954">
    <property type="entry name" value="Cyclin-like"/>
    <property type="match status" value="2"/>
</dbReference>
<dbReference type="GeneID" id="25264132"/>
<protein>
    <submittedName>
        <fullName evidence="3">Cyclin-like protein</fullName>
    </submittedName>
</protein>
<evidence type="ECO:0000313" key="3">
    <source>
        <dbReference type="EMBL" id="KDN49239.1"/>
    </source>
</evidence>
<feature type="compositionally biased region" description="Low complexity" evidence="1">
    <location>
        <begin position="438"/>
        <end position="450"/>
    </location>
</feature>
<feature type="compositionally biased region" description="Basic and acidic residues" evidence="1">
    <location>
        <begin position="323"/>
        <end position="337"/>
    </location>
</feature>
<dbReference type="InterPro" id="IPR013763">
    <property type="entry name" value="Cyclin-like_dom"/>
</dbReference>
<dbReference type="InParanoid" id="A0A066WDR1"/>
<dbReference type="SMART" id="SM00385">
    <property type="entry name" value="CYCLIN"/>
    <property type="match status" value="1"/>
</dbReference>
<dbReference type="HOGENOM" id="CLU_022620_4_0_1"/>
<feature type="region of interest" description="Disordered" evidence="1">
    <location>
        <begin position="1"/>
        <end position="21"/>
    </location>
</feature>
<gene>
    <name evidence="3" type="ORF">K437DRAFT_255369</name>
</gene>
<organism evidence="3 4">
    <name type="scientific">Tilletiaria anomala (strain ATCC 24038 / CBS 436.72 / UBC 951)</name>
    <dbReference type="NCBI Taxonomy" id="1037660"/>
    <lineage>
        <taxon>Eukaryota</taxon>
        <taxon>Fungi</taxon>
        <taxon>Dikarya</taxon>
        <taxon>Basidiomycota</taxon>
        <taxon>Ustilaginomycotina</taxon>
        <taxon>Exobasidiomycetes</taxon>
        <taxon>Georgefischeriales</taxon>
        <taxon>Tilletiariaceae</taxon>
        <taxon>Tilletiaria</taxon>
    </lineage>
</organism>
<dbReference type="OMA" id="SQARNWR"/>
<name>A0A066WDR1_TILAU</name>
<dbReference type="RefSeq" id="XP_013244322.1">
    <property type="nucleotide sequence ID" value="XM_013388868.1"/>
</dbReference>
<dbReference type="GO" id="GO:0006357">
    <property type="term" value="P:regulation of transcription by RNA polymerase II"/>
    <property type="evidence" value="ECO:0007669"/>
    <property type="project" value="InterPro"/>
</dbReference>
<dbReference type="InterPro" id="IPR043198">
    <property type="entry name" value="Cyclin/Ssn8"/>
</dbReference>
<dbReference type="STRING" id="1037660.A0A066WDR1"/>
<evidence type="ECO:0000313" key="4">
    <source>
        <dbReference type="Proteomes" id="UP000027361"/>
    </source>
</evidence>